<comment type="cofactor">
    <cofactor evidence="1">
        <name>heme</name>
        <dbReference type="ChEBI" id="CHEBI:30413"/>
    </cofactor>
</comment>
<evidence type="ECO:0000256" key="9">
    <source>
        <dbReference type="ARBA" id="ARBA00023004"/>
    </source>
</evidence>
<evidence type="ECO:0000256" key="2">
    <source>
        <dbReference type="ARBA" id="ARBA00004370"/>
    </source>
</evidence>
<dbReference type="GO" id="GO:0004497">
    <property type="term" value="F:monooxygenase activity"/>
    <property type="evidence" value="ECO:0007669"/>
    <property type="project" value="UniProtKB-KW"/>
</dbReference>
<comment type="subcellular location">
    <subcellularLocation>
        <location evidence="2">Membrane</location>
    </subcellularLocation>
</comment>
<dbReference type="Proteomes" id="UP000663888">
    <property type="component" value="Unassembled WGS sequence"/>
</dbReference>
<evidence type="ECO:0000256" key="10">
    <source>
        <dbReference type="ARBA" id="ARBA00023033"/>
    </source>
</evidence>
<evidence type="ECO:0000256" key="7">
    <source>
        <dbReference type="ARBA" id="ARBA00022989"/>
    </source>
</evidence>
<evidence type="ECO:0000256" key="8">
    <source>
        <dbReference type="ARBA" id="ARBA00023002"/>
    </source>
</evidence>
<gene>
    <name evidence="12" type="ORF">RDB_LOCUS118790</name>
</gene>
<evidence type="ECO:0000256" key="5">
    <source>
        <dbReference type="ARBA" id="ARBA00022692"/>
    </source>
</evidence>
<evidence type="ECO:0000313" key="13">
    <source>
        <dbReference type="Proteomes" id="UP000663888"/>
    </source>
</evidence>
<organism evidence="12 13">
    <name type="scientific">Rhizoctonia solani</name>
    <dbReference type="NCBI Taxonomy" id="456999"/>
    <lineage>
        <taxon>Eukaryota</taxon>
        <taxon>Fungi</taxon>
        <taxon>Dikarya</taxon>
        <taxon>Basidiomycota</taxon>
        <taxon>Agaricomycotina</taxon>
        <taxon>Agaricomycetes</taxon>
        <taxon>Cantharellales</taxon>
        <taxon>Ceratobasidiaceae</taxon>
        <taxon>Rhizoctonia</taxon>
    </lineage>
</organism>
<keyword evidence="7" id="KW-1133">Transmembrane helix</keyword>
<keyword evidence="4" id="KW-0349">Heme</keyword>
<keyword evidence="6" id="KW-0479">Metal-binding</keyword>
<evidence type="ECO:0000256" key="6">
    <source>
        <dbReference type="ARBA" id="ARBA00022723"/>
    </source>
</evidence>
<accession>A0A8H3H0J3</accession>
<evidence type="ECO:0000256" key="11">
    <source>
        <dbReference type="ARBA" id="ARBA00023136"/>
    </source>
</evidence>
<dbReference type="GO" id="GO:0016705">
    <property type="term" value="F:oxidoreductase activity, acting on paired donors, with incorporation or reduction of molecular oxygen"/>
    <property type="evidence" value="ECO:0007669"/>
    <property type="project" value="InterPro"/>
</dbReference>
<sequence>MVTDPGLMDWSGLATIIGYNDLWRHYRRLMNNWLNTRAVNQFNGLQERQARSLLQRLLNTTNQSQPFDYVKKEFFFTMGSSMLQLAYGYKPQDPQDPFFKEALLAFHNVMSAGMQTSRKWGVQQTKAKTEPYEWVKAEVARGTHQPSLLGSLLQDHGLLLGLSPTEREERLKEIGIVLFGG</sequence>
<dbReference type="PANTHER" id="PTHR46300">
    <property type="entry name" value="P450, PUTATIVE (EUROFUNG)-RELATED-RELATED"/>
    <property type="match status" value="1"/>
</dbReference>
<dbReference type="GO" id="GO:0016020">
    <property type="term" value="C:membrane"/>
    <property type="evidence" value="ECO:0007669"/>
    <property type="project" value="UniProtKB-SubCell"/>
</dbReference>
<dbReference type="InterPro" id="IPR050364">
    <property type="entry name" value="Cytochrome_P450_fung"/>
</dbReference>
<dbReference type="EMBL" id="CAJMWX010001256">
    <property type="protein sequence ID" value="CAE6477720.1"/>
    <property type="molecule type" value="Genomic_DNA"/>
</dbReference>
<evidence type="ECO:0000256" key="3">
    <source>
        <dbReference type="ARBA" id="ARBA00010617"/>
    </source>
</evidence>
<proteinExistence type="inferred from homology"/>
<keyword evidence="9" id="KW-0408">Iron</keyword>
<comment type="caution">
    <text evidence="12">The sequence shown here is derived from an EMBL/GenBank/DDBJ whole genome shotgun (WGS) entry which is preliminary data.</text>
</comment>
<comment type="similarity">
    <text evidence="3">Belongs to the cytochrome P450 family.</text>
</comment>
<keyword evidence="5" id="KW-0812">Transmembrane</keyword>
<dbReference type="GO" id="GO:0005506">
    <property type="term" value="F:iron ion binding"/>
    <property type="evidence" value="ECO:0007669"/>
    <property type="project" value="InterPro"/>
</dbReference>
<evidence type="ECO:0000256" key="1">
    <source>
        <dbReference type="ARBA" id="ARBA00001971"/>
    </source>
</evidence>
<keyword evidence="10" id="KW-0503">Monooxygenase</keyword>
<dbReference type="InterPro" id="IPR036396">
    <property type="entry name" value="Cyt_P450_sf"/>
</dbReference>
<dbReference type="PANTHER" id="PTHR46300:SF2">
    <property type="entry name" value="CYTOCHROME P450 MONOOXYGENASE ALNH-RELATED"/>
    <property type="match status" value="1"/>
</dbReference>
<dbReference type="AlphaFoldDB" id="A0A8H3H0J3"/>
<keyword evidence="11" id="KW-0472">Membrane</keyword>
<protein>
    <submittedName>
        <fullName evidence="12">Uncharacterized protein</fullName>
    </submittedName>
</protein>
<evidence type="ECO:0000256" key="4">
    <source>
        <dbReference type="ARBA" id="ARBA00022617"/>
    </source>
</evidence>
<keyword evidence="8" id="KW-0560">Oxidoreductase</keyword>
<dbReference type="SUPFAM" id="SSF48264">
    <property type="entry name" value="Cytochrome P450"/>
    <property type="match status" value="1"/>
</dbReference>
<dbReference type="Gene3D" id="1.10.630.10">
    <property type="entry name" value="Cytochrome P450"/>
    <property type="match status" value="1"/>
</dbReference>
<reference evidence="12" key="1">
    <citation type="submission" date="2021-01" db="EMBL/GenBank/DDBJ databases">
        <authorList>
            <person name="Kaushik A."/>
        </authorList>
    </citation>
    <scope>NUCLEOTIDE SEQUENCE</scope>
    <source>
        <strain evidence="12">AG4-R118</strain>
    </source>
</reference>
<dbReference type="GO" id="GO:0020037">
    <property type="term" value="F:heme binding"/>
    <property type="evidence" value="ECO:0007669"/>
    <property type="project" value="InterPro"/>
</dbReference>
<evidence type="ECO:0000313" key="12">
    <source>
        <dbReference type="EMBL" id="CAE6477720.1"/>
    </source>
</evidence>
<name>A0A8H3H0J3_9AGAM</name>